<protein>
    <submittedName>
        <fullName evidence="5">Pdu/cob regulatory protein PocR</fullName>
    </submittedName>
</protein>
<organism evidence="5 6">
    <name type="scientific">Salmonella enterica subsp. indica</name>
    <dbReference type="NCBI Taxonomy" id="59207"/>
    <lineage>
        <taxon>Bacteria</taxon>
        <taxon>Pseudomonadati</taxon>
        <taxon>Pseudomonadota</taxon>
        <taxon>Gammaproteobacteria</taxon>
        <taxon>Enterobacterales</taxon>
        <taxon>Enterobacteriaceae</taxon>
        <taxon>Salmonella</taxon>
    </lineage>
</organism>
<name>A0A379XU47_SALER</name>
<evidence type="ECO:0000256" key="3">
    <source>
        <dbReference type="ARBA" id="ARBA00023163"/>
    </source>
</evidence>
<dbReference type="PROSITE" id="PS01124">
    <property type="entry name" value="HTH_ARAC_FAMILY_2"/>
    <property type="match status" value="1"/>
</dbReference>
<feature type="domain" description="HTH araC/xylS-type" evidence="4">
    <location>
        <begin position="194"/>
        <end position="244"/>
    </location>
</feature>
<dbReference type="InterPro" id="IPR009057">
    <property type="entry name" value="Homeodomain-like_sf"/>
</dbReference>
<keyword evidence="3" id="KW-0804">Transcription</keyword>
<dbReference type="Gene3D" id="1.10.10.60">
    <property type="entry name" value="Homeodomain-like"/>
    <property type="match status" value="1"/>
</dbReference>
<keyword evidence="2" id="KW-0238">DNA-binding</keyword>
<dbReference type="SUPFAM" id="SSF46689">
    <property type="entry name" value="Homeodomain-like"/>
    <property type="match status" value="1"/>
</dbReference>
<dbReference type="GO" id="GO:0003700">
    <property type="term" value="F:DNA-binding transcription factor activity"/>
    <property type="evidence" value="ECO:0007669"/>
    <property type="project" value="InterPro"/>
</dbReference>
<evidence type="ECO:0000313" key="5">
    <source>
        <dbReference type="EMBL" id="SUI03460.1"/>
    </source>
</evidence>
<reference evidence="5 6" key="1">
    <citation type="submission" date="2018-06" db="EMBL/GenBank/DDBJ databases">
        <authorList>
            <consortium name="Pathogen Informatics"/>
            <person name="Doyle S."/>
        </authorList>
    </citation>
    <scope>NUCLEOTIDE SEQUENCE [LARGE SCALE GENOMIC DNA]</scope>
    <source>
        <strain evidence="5 6">NCTC12420</strain>
    </source>
</reference>
<dbReference type="AlphaFoldDB" id="A0A379XU47"/>
<dbReference type="PANTHER" id="PTHR43280">
    <property type="entry name" value="ARAC-FAMILY TRANSCRIPTIONAL REGULATOR"/>
    <property type="match status" value="1"/>
</dbReference>
<dbReference type="PANTHER" id="PTHR43280:SF10">
    <property type="entry name" value="REGULATORY PROTEIN POCR"/>
    <property type="match status" value="1"/>
</dbReference>
<sequence length="314" mass="35690">MPLKIQNDYLHGFFSIAEVFSHATRLATVVIDIHGKALSECHNFNSFCTLMRADERYRAGCEKCDKQCAFDGLKQLKPIILTCHAGLSLFSMPIIDEGHLYGFIVCGQVRPKYQEYKTIVIDNKDSWMDDPKIKAEWSQVSVVDNNTLVASANLLRFIVDNFEQELQSDQLSAPPTRYNRHYFTEPSRHEKKLQAALRYIDENLYGELSLESVAAHVCLSANYFSRFFKKRQGVNFKTWVNQKKNAKSGGVIARSRTFNRQYCPETALRTNQLLLPCVQGGPSNVAPVFSSCQTFAVMVFWQGDGLGYKREAIA</sequence>
<accession>A0A379XU47</accession>
<evidence type="ECO:0000256" key="2">
    <source>
        <dbReference type="ARBA" id="ARBA00023125"/>
    </source>
</evidence>
<evidence type="ECO:0000313" key="6">
    <source>
        <dbReference type="Proteomes" id="UP000254220"/>
    </source>
</evidence>
<dbReference type="EMBL" id="UGYB01000001">
    <property type="protein sequence ID" value="SUI03460.1"/>
    <property type="molecule type" value="Genomic_DNA"/>
</dbReference>
<proteinExistence type="predicted"/>
<evidence type="ECO:0000256" key="1">
    <source>
        <dbReference type="ARBA" id="ARBA00023015"/>
    </source>
</evidence>
<dbReference type="Proteomes" id="UP000254220">
    <property type="component" value="Unassembled WGS sequence"/>
</dbReference>
<keyword evidence="1" id="KW-0805">Transcription regulation</keyword>
<evidence type="ECO:0000259" key="4">
    <source>
        <dbReference type="PROSITE" id="PS01124"/>
    </source>
</evidence>
<dbReference type="GO" id="GO:0043565">
    <property type="term" value="F:sequence-specific DNA binding"/>
    <property type="evidence" value="ECO:0007669"/>
    <property type="project" value="InterPro"/>
</dbReference>
<dbReference type="InterPro" id="IPR018771">
    <property type="entry name" value="PocR_dom"/>
</dbReference>
<dbReference type="Pfam" id="PF10114">
    <property type="entry name" value="PocR"/>
    <property type="match status" value="1"/>
</dbReference>
<gene>
    <name evidence="5" type="ORF">NCTC12420_03263</name>
</gene>
<dbReference type="InterPro" id="IPR018060">
    <property type="entry name" value="HTH_AraC"/>
</dbReference>